<accession>A0A5J5BAM4</accession>
<keyword evidence="2" id="KW-1185">Reference proteome</keyword>
<sequence>MAYMSDLLVTKSDAIPPIPESEFWQHAPYMGTNADVFWKQVEAASLLATILEGPTILRSEVDLLEGVKVSSDSVLRLAVEYGDFPQSFVNYSFSSSLLTDWEEWIDDIRANPAHVALLTSAEVLDSVRIFRKLASPSQPTTSTFGKRRMFSVGARQVSRLG</sequence>
<name>A0A5J5BAM4_9ASTE</name>
<dbReference type="AlphaFoldDB" id="A0A5J5BAM4"/>
<evidence type="ECO:0000313" key="1">
    <source>
        <dbReference type="EMBL" id="KAA8538817.1"/>
    </source>
</evidence>
<dbReference type="OrthoDB" id="440676at2759"/>
<gene>
    <name evidence="1" type="ORF">F0562_025510</name>
</gene>
<organism evidence="1 2">
    <name type="scientific">Nyssa sinensis</name>
    <dbReference type="NCBI Taxonomy" id="561372"/>
    <lineage>
        <taxon>Eukaryota</taxon>
        <taxon>Viridiplantae</taxon>
        <taxon>Streptophyta</taxon>
        <taxon>Embryophyta</taxon>
        <taxon>Tracheophyta</taxon>
        <taxon>Spermatophyta</taxon>
        <taxon>Magnoliopsida</taxon>
        <taxon>eudicotyledons</taxon>
        <taxon>Gunneridae</taxon>
        <taxon>Pentapetalae</taxon>
        <taxon>asterids</taxon>
        <taxon>Cornales</taxon>
        <taxon>Nyssaceae</taxon>
        <taxon>Nyssa</taxon>
    </lineage>
</organism>
<evidence type="ECO:0000313" key="2">
    <source>
        <dbReference type="Proteomes" id="UP000325577"/>
    </source>
</evidence>
<dbReference type="Proteomes" id="UP000325577">
    <property type="component" value="Linkage Group LG14"/>
</dbReference>
<protein>
    <submittedName>
        <fullName evidence="1">Uncharacterized protein</fullName>
    </submittedName>
</protein>
<reference evidence="1 2" key="1">
    <citation type="submission" date="2019-09" db="EMBL/GenBank/DDBJ databases">
        <title>A chromosome-level genome assembly of the Chinese tupelo Nyssa sinensis.</title>
        <authorList>
            <person name="Yang X."/>
            <person name="Kang M."/>
            <person name="Yang Y."/>
            <person name="Xiong H."/>
            <person name="Wang M."/>
            <person name="Zhang Z."/>
            <person name="Wang Z."/>
            <person name="Wu H."/>
            <person name="Ma T."/>
            <person name="Liu J."/>
            <person name="Xi Z."/>
        </authorList>
    </citation>
    <scope>NUCLEOTIDE SEQUENCE [LARGE SCALE GENOMIC DNA]</scope>
    <source>
        <strain evidence="1">J267</strain>
        <tissue evidence="1">Leaf</tissue>
    </source>
</reference>
<dbReference type="EMBL" id="CM018037">
    <property type="protein sequence ID" value="KAA8538817.1"/>
    <property type="molecule type" value="Genomic_DNA"/>
</dbReference>
<proteinExistence type="predicted"/>